<organism evidence="2 3">
    <name type="scientific">Clonostachys solani</name>
    <dbReference type="NCBI Taxonomy" id="160281"/>
    <lineage>
        <taxon>Eukaryota</taxon>
        <taxon>Fungi</taxon>
        <taxon>Dikarya</taxon>
        <taxon>Ascomycota</taxon>
        <taxon>Pezizomycotina</taxon>
        <taxon>Sordariomycetes</taxon>
        <taxon>Hypocreomycetidae</taxon>
        <taxon>Hypocreales</taxon>
        <taxon>Bionectriaceae</taxon>
        <taxon>Clonostachys</taxon>
    </lineage>
</organism>
<dbReference type="AlphaFoldDB" id="A0A9N9ZKN1"/>
<dbReference type="InterPro" id="IPR036864">
    <property type="entry name" value="Zn2-C6_fun-type_DNA-bd_sf"/>
</dbReference>
<proteinExistence type="predicted"/>
<evidence type="ECO:0000313" key="2">
    <source>
        <dbReference type="EMBL" id="CAH0057236.1"/>
    </source>
</evidence>
<evidence type="ECO:0000256" key="1">
    <source>
        <dbReference type="ARBA" id="ARBA00023242"/>
    </source>
</evidence>
<dbReference type="Proteomes" id="UP000775872">
    <property type="component" value="Unassembled WGS sequence"/>
</dbReference>
<sequence length="517" mass="57999">MPGTLKSTACQTCKTRRIKANHPTALARQYCDEKWPTCSQCMRKSLTCPGPTSLIKFVSRHHDEGQGRLPVENKASHGVGVLEPLLSKRHRPLEGTKSPAGVDKALTKTFRFRTAPRPNLTTTADRVGSRIVYHLDGKRDWGWVFSMHYLEDLPRRLSESTCLQHTVGLFCTVFGEYRRGESAKEFVTLPAYGKALRSLRRAIAPGKTLTVETLASIMMLERTENVFNRGRNALCITHSAAIADIIQQLRLPKPDDRLHRGLITDSYGTMALYFINTGRNNFITEEPWGELVADTMASFIENEELRPYFKQSLTTYNEVFRSARDLILRCQVVHSGPQDAEASAQLIRDLAGAENALESAYSELLEKSSDLGLIYEINDPGSLAGNTYRPSHVRVAQTMASSIGLRLNILRMLYDCSVIHGANDAELLFTRFRNLCVEAWRFIPFVQGLEACVASSSIAYLFPTLEVANAEEKEALIDLILNMDGYLHRLPRERDALEKTTIYLTMTVTGRVPLPTL</sequence>
<dbReference type="InterPro" id="IPR053178">
    <property type="entry name" value="Osmoadaptation_assoc"/>
</dbReference>
<keyword evidence="1" id="KW-0539">Nucleus</keyword>
<dbReference type="GO" id="GO:0008270">
    <property type="term" value="F:zinc ion binding"/>
    <property type="evidence" value="ECO:0007669"/>
    <property type="project" value="InterPro"/>
</dbReference>
<dbReference type="GO" id="GO:0000981">
    <property type="term" value="F:DNA-binding transcription factor activity, RNA polymerase II-specific"/>
    <property type="evidence" value="ECO:0007669"/>
    <property type="project" value="InterPro"/>
</dbReference>
<protein>
    <recommendedName>
        <fullName evidence="4">Zn(2)-C6 fungal-type domain-containing protein</fullName>
    </recommendedName>
</protein>
<dbReference type="InterPro" id="IPR001138">
    <property type="entry name" value="Zn2Cys6_DnaBD"/>
</dbReference>
<comment type="caution">
    <text evidence="2">The sequence shown here is derived from an EMBL/GenBank/DDBJ whole genome shotgun (WGS) entry which is preliminary data.</text>
</comment>
<dbReference type="CDD" id="cd00067">
    <property type="entry name" value="GAL4"/>
    <property type="match status" value="1"/>
</dbReference>
<accession>A0A9N9ZKN1</accession>
<dbReference type="PANTHER" id="PTHR38111">
    <property type="entry name" value="ZN(2)-C6 FUNGAL-TYPE DOMAIN-CONTAINING PROTEIN-RELATED"/>
    <property type="match status" value="1"/>
</dbReference>
<evidence type="ECO:0000313" key="3">
    <source>
        <dbReference type="Proteomes" id="UP000775872"/>
    </source>
</evidence>
<dbReference type="EMBL" id="CABFOC020000074">
    <property type="protein sequence ID" value="CAH0057236.1"/>
    <property type="molecule type" value="Genomic_DNA"/>
</dbReference>
<dbReference type="OrthoDB" id="5136696at2759"/>
<dbReference type="Gene3D" id="4.10.240.10">
    <property type="entry name" value="Zn(2)-C6 fungal-type DNA-binding domain"/>
    <property type="match status" value="1"/>
</dbReference>
<evidence type="ECO:0008006" key="4">
    <source>
        <dbReference type="Google" id="ProtNLM"/>
    </source>
</evidence>
<gene>
    <name evidence="2" type="ORF">CSOL1703_00007009</name>
</gene>
<keyword evidence="3" id="KW-1185">Reference proteome</keyword>
<reference evidence="2" key="1">
    <citation type="submission" date="2021-10" db="EMBL/GenBank/DDBJ databases">
        <authorList>
            <person name="Piombo E."/>
        </authorList>
    </citation>
    <scope>NUCLEOTIDE SEQUENCE</scope>
</reference>
<name>A0A9N9ZKN1_9HYPO</name>